<comment type="catalytic activity">
    <reaction evidence="16">
        <text>a very-long-chain (3R)-3-hydroxyacyl-CoA = a very-long-chain (2E)-enoyl-CoA + H2O</text>
        <dbReference type="Rhea" id="RHEA:45812"/>
        <dbReference type="ChEBI" id="CHEBI:15377"/>
        <dbReference type="ChEBI" id="CHEBI:83728"/>
        <dbReference type="ChEBI" id="CHEBI:85440"/>
        <dbReference type="EC" id="4.2.1.134"/>
    </reaction>
</comment>
<comment type="function">
    <text evidence="16">Catalyzes the third of the four reactions of the long-chain fatty acids elongation cycle. This endoplasmic reticulum-bound enzymatic process, allows the addition of two carbons to the chain of long- and very long-chain fatty acids/VLCFAs per cycle. This enzyme catalyzes the dehydration of the 3-hydroxyacyl-CoA intermediate into trans-2,3-enoyl-CoA, within each cycle of fatty acid elongation. Thereby, it participates to the production of VLCFAs of different chain lengths that are involved in multiple biological processes as precursors of membrane lipids and lipid mediators.</text>
</comment>
<keyword evidence="7 16" id="KW-0256">Endoplasmic reticulum</keyword>
<keyword evidence="5 16" id="KW-0444">Lipid biosynthesis</keyword>
<dbReference type="GO" id="GO:0102158">
    <property type="term" value="F:very-long-chain (3R)-3-hydroxyacyl-CoA dehydratase activity"/>
    <property type="evidence" value="ECO:0007669"/>
    <property type="project" value="UniProtKB-EC"/>
</dbReference>
<evidence type="ECO:0000259" key="17">
    <source>
        <dbReference type="PROSITE" id="PS51203"/>
    </source>
</evidence>
<evidence type="ECO:0000256" key="7">
    <source>
        <dbReference type="ARBA" id="ARBA00022824"/>
    </source>
</evidence>
<evidence type="ECO:0000313" key="18">
    <source>
        <dbReference type="EMBL" id="CAH1404112.1"/>
    </source>
</evidence>
<feature type="transmembrane region" description="Helical" evidence="16">
    <location>
        <begin position="286"/>
        <end position="312"/>
    </location>
</feature>
<keyword evidence="9 16" id="KW-1133">Transmembrane helix</keyword>
<comment type="subcellular location">
    <subcellularLocation>
        <location evidence="1 16">Endoplasmic reticulum membrane</location>
        <topology evidence="1 16">Multi-pass membrane protein</topology>
    </subcellularLocation>
</comment>
<reference evidence="18" key="1">
    <citation type="submission" date="2022-01" db="EMBL/GenBank/DDBJ databases">
        <authorList>
            <person name="King R."/>
        </authorList>
    </citation>
    <scope>NUCLEOTIDE SEQUENCE</scope>
</reference>
<evidence type="ECO:0000256" key="12">
    <source>
        <dbReference type="ARBA" id="ARBA00023136"/>
    </source>
</evidence>
<dbReference type="GO" id="GO:0030497">
    <property type="term" value="P:fatty acid elongation"/>
    <property type="evidence" value="ECO:0007669"/>
    <property type="project" value="TreeGrafter"/>
</dbReference>
<evidence type="ECO:0000256" key="8">
    <source>
        <dbReference type="ARBA" id="ARBA00022832"/>
    </source>
</evidence>
<dbReference type="GO" id="GO:0005789">
    <property type="term" value="C:endoplasmic reticulum membrane"/>
    <property type="evidence" value="ECO:0007669"/>
    <property type="project" value="UniProtKB-SubCell"/>
</dbReference>
<dbReference type="InterPro" id="IPR007052">
    <property type="entry name" value="CS_dom"/>
</dbReference>
<dbReference type="GO" id="GO:0042761">
    <property type="term" value="P:very long-chain fatty acid biosynthetic process"/>
    <property type="evidence" value="ECO:0007669"/>
    <property type="project" value="TreeGrafter"/>
</dbReference>
<keyword evidence="19" id="KW-1185">Reference proteome</keyword>
<feature type="domain" description="CS" evidence="17">
    <location>
        <begin position="4"/>
        <end position="96"/>
    </location>
</feature>
<dbReference type="InterPro" id="IPR008978">
    <property type="entry name" value="HSP20-like_chaperone"/>
</dbReference>
<dbReference type="SUPFAM" id="SSF49764">
    <property type="entry name" value="HSP20-like chaperones"/>
    <property type="match status" value="1"/>
</dbReference>
<evidence type="ECO:0000256" key="10">
    <source>
        <dbReference type="ARBA" id="ARBA00023054"/>
    </source>
</evidence>
<comment type="pathway">
    <text evidence="2 16">Lipid metabolism; fatty acid biosynthesis.</text>
</comment>
<feature type="transmembrane region" description="Helical" evidence="16">
    <location>
        <begin position="158"/>
        <end position="180"/>
    </location>
</feature>
<evidence type="ECO:0000256" key="15">
    <source>
        <dbReference type="ARBA" id="ARBA00025733"/>
    </source>
</evidence>
<organism evidence="18 19">
    <name type="scientific">Nezara viridula</name>
    <name type="common">Southern green stink bug</name>
    <name type="synonym">Cimex viridulus</name>
    <dbReference type="NCBI Taxonomy" id="85310"/>
    <lineage>
        <taxon>Eukaryota</taxon>
        <taxon>Metazoa</taxon>
        <taxon>Ecdysozoa</taxon>
        <taxon>Arthropoda</taxon>
        <taxon>Hexapoda</taxon>
        <taxon>Insecta</taxon>
        <taxon>Pterygota</taxon>
        <taxon>Neoptera</taxon>
        <taxon>Paraneoptera</taxon>
        <taxon>Hemiptera</taxon>
        <taxon>Heteroptera</taxon>
        <taxon>Panheteroptera</taxon>
        <taxon>Pentatomomorpha</taxon>
        <taxon>Pentatomoidea</taxon>
        <taxon>Pentatomidae</taxon>
        <taxon>Pentatominae</taxon>
        <taxon>Nezara</taxon>
    </lineage>
</organism>
<evidence type="ECO:0000256" key="4">
    <source>
        <dbReference type="ARBA" id="ARBA00013122"/>
    </source>
</evidence>
<comment type="similarity">
    <text evidence="15">Belongs to the p23/wos2 family.</text>
</comment>
<protein>
    <recommendedName>
        <fullName evidence="4 16">Very-long-chain (3R)-3-hydroxyacyl-CoA dehydratase</fullName>
        <ecNumber evidence="4 16">4.2.1.134</ecNumber>
    </recommendedName>
</protein>
<dbReference type="EMBL" id="OV725082">
    <property type="protein sequence ID" value="CAH1404112.1"/>
    <property type="molecule type" value="Genomic_DNA"/>
</dbReference>
<gene>
    <name evidence="18" type="ORF">NEZAVI_LOCUS12578</name>
</gene>
<keyword evidence="8 16" id="KW-0276">Fatty acid metabolism</keyword>
<keyword evidence="10" id="KW-0175">Coiled coil</keyword>
<evidence type="ECO:0000256" key="13">
    <source>
        <dbReference type="ARBA" id="ARBA00023160"/>
    </source>
</evidence>
<keyword evidence="13 16" id="KW-0275">Fatty acid biosynthesis</keyword>
<dbReference type="InterPro" id="IPR007482">
    <property type="entry name" value="Tyr_Pase-like_PTPLA"/>
</dbReference>
<evidence type="ECO:0000256" key="14">
    <source>
        <dbReference type="ARBA" id="ARBA00023239"/>
    </source>
</evidence>
<evidence type="ECO:0000313" key="19">
    <source>
        <dbReference type="Proteomes" id="UP001152798"/>
    </source>
</evidence>
<sequence length="376" mass="44283">MVQTPSPFVYWAQDADNIYLKVDLKDIEDEDIQLDKSSMTMTAKGVGAHGPSKYKFTLHFFNDLASDDQVHVIKTSPRAIEFTLKKASSSWWSRLIKHQQKPAWLKIDFERWKSEDDDQSDSNIDGNSPRDVMGDYPELFEKLKKDEFGYVKEDFKKVYLVFYNLTQFIFYTYILVVIGIRWMKEGADSTPGTYEAVGAVLKFAQLIQYLEVMHPFFGYTKGSPLFPFLQVTGRAIVLFVMIEAESRMQTKPVVTYLIIVWSIIEIIRYPYYIAELYKKNIGFLTWLRYTIWIPLYPLGILCEFVIILRNIPYFEETERFTISMPNPWNVTFHLPSLMRTYLLFLLLPGMYAMMTHMYKVRAKKLGHSREWKKKFS</sequence>
<dbReference type="Gene3D" id="2.60.40.790">
    <property type="match status" value="1"/>
</dbReference>
<feature type="transmembrane region" description="Helical" evidence="16">
    <location>
        <begin position="254"/>
        <end position="274"/>
    </location>
</feature>
<name>A0A9P0MVK7_NEZVI</name>
<keyword evidence="14 16" id="KW-0456">Lyase</keyword>
<dbReference type="EC" id="4.2.1.134" evidence="4 16"/>
<evidence type="ECO:0000256" key="5">
    <source>
        <dbReference type="ARBA" id="ARBA00022516"/>
    </source>
</evidence>
<evidence type="ECO:0000256" key="1">
    <source>
        <dbReference type="ARBA" id="ARBA00004477"/>
    </source>
</evidence>
<evidence type="ECO:0000256" key="2">
    <source>
        <dbReference type="ARBA" id="ARBA00005194"/>
    </source>
</evidence>
<dbReference type="AlphaFoldDB" id="A0A9P0MVK7"/>
<proteinExistence type="inferred from homology"/>
<dbReference type="Proteomes" id="UP001152798">
    <property type="component" value="Chromosome 6"/>
</dbReference>
<comment type="similarity">
    <text evidence="3 16">Belongs to the very long-chain fatty acids dehydratase HACD family.</text>
</comment>
<dbReference type="FunFam" id="2.60.40.790:FF:000013">
    <property type="entry name" value="Very-long-chain (3R)-3-hydroxyacyl-CoA dehydratase"/>
    <property type="match status" value="1"/>
</dbReference>
<dbReference type="GO" id="GO:0030148">
    <property type="term" value="P:sphingolipid biosynthetic process"/>
    <property type="evidence" value="ECO:0007669"/>
    <property type="project" value="TreeGrafter"/>
</dbReference>
<keyword evidence="6 16" id="KW-0812">Transmembrane</keyword>
<dbReference type="PROSITE" id="PS51203">
    <property type="entry name" value="CS"/>
    <property type="match status" value="1"/>
</dbReference>
<dbReference type="Pfam" id="PF04387">
    <property type="entry name" value="PTPLA"/>
    <property type="match status" value="1"/>
</dbReference>
<evidence type="ECO:0000256" key="11">
    <source>
        <dbReference type="ARBA" id="ARBA00023098"/>
    </source>
</evidence>
<dbReference type="CDD" id="cd06465">
    <property type="entry name" value="p23_hB-ind1_like"/>
    <property type="match status" value="1"/>
</dbReference>
<evidence type="ECO:0000256" key="9">
    <source>
        <dbReference type="ARBA" id="ARBA00022989"/>
    </source>
</evidence>
<dbReference type="PANTHER" id="PTHR11035">
    <property type="entry name" value="VERY-LONG-CHAIN (3R)-3-HYDROXYACYL-COA DEHYDRATASE"/>
    <property type="match status" value="1"/>
</dbReference>
<keyword evidence="12 16" id="KW-0472">Membrane</keyword>
<dbReference type="PANTHER" id="PTHR11035:SF35">
    <property type="entry name" value="VERY-LONG-CHAIN (3R)-3-HYDROXYACYL-COA DEHYDRATASE"/>
    <property type="match status" value="1"/>
</dbReference>
<keyword evidence="11 16" id="KW-0443">Lipid metabolism</keyword>
<evidence type="ECO:0000256" key="16">
    <source>
        <dbReference type="RuleBase" id="RU363109"/>
    </source>
</evidence>
<evidence type="ECO:0000256" key="6">
    <source>
        <dbReference type="ARBA" id="ARBA00022692"/>
    </source>
</evidence>
<dbReference type="OrthoDB" id="2157530at2759"/>
<feature type="transmembrane region" description="Helical" evidence="16">
    <location>
        <begin position="332"/>
        <end position="354"/>
    </location>
</feature>
<evidence type="ECO:0000256" key="3">
    <source>
        <dbReference type="ARBA" id="ARBA00007811"/>
    </source>
</evidence>
<comment type="caution">
    <text evidence="16">Lacks conserved residue(s) required for the propagation of feature annotation.</text>
</comment>
<accession>A0A9P0MVK7</accession>